<dbReference type="OrthoDB" id="7854943at2759"/>
<dbReference type="PANTHER" id="PTHR35870">
    <property type="entry name" value="PROTEIN, PUTATIVE (AFU_ORTHOLOGUE AFUA_5G03330)-RELATED"/>
    <property type="match status" value="1"/>
</dbReference>
<gene>
    <name evidence="2" type="ORF">FCC1311_104352</name>
</gene>
<dbReference type="EMBL" id="BEYU01000184">
    <property type="protein sequence ID" value="GBG34211.1"/>
    <property type="molecule type" value="Genomic_DNA"/>
</dbReference>
<proteinExistence type="predicted"/>
<reference evidence="2 3" key="1">
    <citation type="submission" date="2017-12" db="EMBL/GenBank/DDBJ databases">
        <title>Sequencing, de novo assembly and annotation of complete genome of a new Thraustochytrid species, strain FCC1311.</title>
        <authorList>
            <person name="Sedici K."/>
            <person name="Godart F."/>
            <person name="Aiese Cigliano R."/>
            <person name="Sanseverino W."/>
            <person name="Barakat M."/>
            <person name="Ortet P."/>
            <person name="Marechal E."/>
            <person name="Cagnac O."/>
            <person name="Amato A."/>
        </authorList>
    </citation>
    <scope>NUCLEOTIDE SEQUENCE [LARGE SCALE GENOMIC DNA]</scope>
</reference>
<dbReference type="PANTHER" id="PTHR35870:SF1">
    <property type="entry name" value="PROTEIN, PUTATIVE (AFU_ORTHOLOGUE AFUA_5G03330)-RELATED"/>
    <property type="match status" value="1"/>
</dbReference>
<dbReference type="AlphaFoldDB" id="A0A2R5H0D5"/>
<evidence type="ECO:0000256" key="1">
    <source>
        <dbReference type="ARBA" id="ARBA00023002"/>
    </source>
</evidence>
<dbReference type="Proteomes" id="UP000241890">
    <property type="component" value="Unassembled WGS sequence"/>
</dbReference>
<protein>
    <submittedName>
        <fullName evidence="2">Uncharacterized protein</fullName>
    </submittedName>
</protein>
<dbReference type="Pfam" id="PF14027">
    <property type="entry name" value="Questin_oxidase"/>
    <property type="match status" value="1"/>
</dbReference>
<organism evidence="2 3">
    <name type="scientific">Hondaea fermentalgiana</name>
    <dbReference type="NCBI Taxonomy" id="2315210"/>
    <lineage>
        <taxon>Eukaryota</taxon>
        <taxon>Sar</taxon>
        <taxon>Stramenopiles</taxon>
        <taxon>Bigyra</taxon>
        <taxon>Labyrinthulomycetes</taxon>
        <taxon>Thraustochytrida</taxon>
        <taxon>Thraustochytriidae</taxon>
        <taxon>Hondaea</taxon>
    </lineage>
</organism>
<keyword evidence="1" id="KW-0560">Oxidoreductase</keyword>
<sequence>MVRQSLARKLGSIWSTQHWNFEYKGVLTNHLAHGVVALEHLGAPDARIEDFVAKYEASTPLRDASEARQEEDALGLPPLEEFDSDLVGARKRFFALRDFYQREVDRKGRDVVIRAYLNRLLPGICGALLHNMIHLGYGYRAQVDQTTVEGLAYMHHSYLPLARPQSQHNANSAKADDMHAVSYQEFEAAFLRACDRMRSEDTIPQLLKQRAHEADDFSNSRPQNQLRIISLYAIDDLHELSKDLPLVPSIAWYVDLLCRVFVDTTREQAQDKKSGKAVYSFILLHGVTCSWALHQVEHLVDPAFAQQCLANTLLAVMAVCGVPQLPSSSCPHEAEARNKSWENLLPALREKDLDEHAYKLGAVAYERALSCDANCSPALYKQATQIVTNLRSSL</sequence>
<keyword evidence="3" id="KW-1185">Reference proteome</keyword>
<dbReference type="InterPro" id="IPR025337">
    <property type="entry name" value="Questin_oxidase-like"/>
</dbReference>
<name>A0A2R5H0D5_9STRA</name>
<dbReference type="InParanoid" id="A0A2R5H0D5"/>
<evidence type="ECO:0000313" key="2">
    <source>
        <dbReference type="EMBL" id="GBG34211.1"/>
    </source>
</evidence>
<comment type="caution">
    <text evidence="2">The sequence shown here is derived from an EMBL/GenBank/DDBJ whole genome shotgun (WGS) entry which is preliminary data.</text>
</comment>
<evidence type="ECO:0000313" key="3">
    <source>
        <dbReference type="Proteomes" id="UP000241890"/>
    </source>
</evidence>
<dbReference type="GO" id="GO:0016491">
    <property type="term" value="F:oxidoreductase activity"/>
    <property type="evidence" value="ECO:0007669"/>
    <property type="project" value="UniProtKB-KW"/>
</dbReference>
<accession>A0A2R5H0D5</accession>